<reference evidence="2 3" key="1">
    <citation type="journal article" date="2013" name="Nature">
        <title>Anaerobic oxidation of methane coupled to nitrate reduction in a novel archaeal lineage.</title>
        <authorList>
            <person name="Haroon M.F."/>
            <person name="Hu S."/>
            <person name="Shi Y."/>
            <person name="Imelfort M."/>
            <person name="Keller J."/>
            <person name="Hugenholtz P."/>
            <person name="Yuan Z."/>
            <person name="Tyson G.W."/>
        </authorList>
    </citation>
    <scope>NUCLEOTIDE SEQUENCE [LARGE SCALE GENOMIC DNA]</scope>
    <source>
        <strain evidence="2 3">ANME-2d</strain>
    </source>
</reference>
<gene>
    <name evidence="2" type="ORF">ANME2D_02316</name>
</gene>
<comment type="caution">
    <text evidence="2">The sequence shown here is derived from an EMBL/GenBank/DDBJ whole genome shotgun (WGS) entry which is preliminary data.</text>
</comment>
<dbReference type="Proteomes" id="UP000027153">
    <property type="component" value="Unassembled WGS sequence"/>
</dbReference>
<sequence length="67" mass="7732">MEQKDVELVEAIPFPWIIVPIVFGIPGGITAYLATHDRDPEQARVMLETGTGISFLWLFFIVVWYFF</sequence>
<dbReference type="AlphaFoldDB" id="A0A062UX62"/>
<dbReference type="EMBL" id="JMIY01000005">
    <property type="protein sequence ID" value="KCZ71581.1"/>
    <property type="molecule type" value="Genomic_DNA"/>
</dbReference>
<proteinExistence type="predicted"/>
<evidence type="ECO:0000256" key="1">
    <source>
        <dbReference type="SAM" id="Phobius"/>
    </source>
</evidence>
<evidence type="ECO:0000313" key="3">
    <source>
        <dbReference type="Proteomes" id="UP000027153"/>
    </source>
</evidence>
<name>A0A062UX62_9EURY</name>
<accession>A0A062UX62</accession>
<keyword evidence="1" id="KW-0472">Membrane</keyword>
<organism evidence="2 3">
    <name type="scientific">Candidatus Methanoperedens nitratireducens</name>
    <dbReference type="NCBI Taxonomy" id="1392998"/>
    <lineage>
        <taxon>Archaea</taxon>
        <taxon>Methanobacteriati</taxon>
        <taxon>Methanobacteriota</taxon>
        <taxon>Stenosarchaea group</taxon>
        <taxon>Methanomicrobia</taxon>
        <taxon>Methanosarcinales</taxon>
        <taxon>ANME-2 cluster</taxon>
        <taxon>Candidatus Methanoperedentaceae</taxon>
        <taxon>Candidatus Methanoperedens</taxon>
    </lineage>
</organism>
<feature type="transmembrane region" description="Helical" evidence="1">
    <location>
        <begin position="12"/>
        <end position="33"/>
    </location>
</feature>
<feature type="transmembrane region" description="Helical" evidence="1">
    <location>
        <begin position="45"/>
        <end position="66"/>
    </location>
</feature>
<keyword evidence="1" id="KW-0812">Transmembrane</keyword>
<dbReference type="RefSeq" id="WP_048091627.1">
    <property type="nucleotide sequence ID" value="NZ_JMIY01000005.1"/>
</dbReference>
<protein>
    <submittedName>
        <fullName evidence="2">Uncharacterized protein</fullName>
    </submittedName>
</protein>
<evidence type="ECO:0000313" key="2">
    <source>
        <dbReference type="EMBL" id="KCZ71581.1"/>
    </source>
</evidence>
<keyword evidence="1" id="KW-1133">Transmembrane helix</keyword>
<keyword evidence="3" id="KW-1185">Reference proteome</keyword>